<feature type="domain" description="GP-PDE" evidence="2">
    <location>
        <begin position="1"/>
        <end position="313"/>
    </location>
</feature>
<dbReference type="GO" id="GO:0047389">
    <property type="term" value="F:glycerophosphocholine phosphodiesterase activity"/>
    <property type="evidence" value="ECO:0007669"/>
    <property type="project" value="TreeGrafter"/>
</dbReference>
<sequence>MYQVGHFSNLEKIRSRYVERKFRLRDLQVTRDMEAVAYHDFCLSESGTDVPIHGLTLAQYQHVSRTHEPQSSALYNSVESSESLSYTMKKPRAWSSGEESLSKLTELRKRLEHIVDFQANGFKPNSRGDVVQDSPATLEELLVKLPAEIGFHIEMKYPRLHQAAEAGVAPVAININDFIDVALTTVRKFGGKRQIVLSSFTPEVCILLSVKQSAYPVMFITNAGKVPMQDQELRAASLQTAVHLARLWNLSGIVFACETFLHCPRLVQFVKNTGLICAPYGLLNNDPANAIAQAAAGIDILMADRVKLIAESSINTL</sequence>
<organism evidence="3 4">
    <name type="scientific">Metarhizium humberi</name>
    <dbReference type="NCBI Taxonomy" id="2596975"/>
    <lineage>
        <taxon>Eukaryota</taxon>
        <taxon>Fungi</taxon>
        <taxon>Dikarya</taxon>
        <taxon>Ascomycota</taxon>
        <taxon>Pezizomycotina</taxon>
        <taxon>Sordariomycetes</taxon>
        <taxon>Hypocreomycetidae</taxon>
        <taxon>Hypocreales</taxon>
        <taxon>Clavicipitaceae</taxon>
        <taxon>Metarhizium</taxon>
    </lineage>
</organism>
<name>A0A9P8MIC8_9HYPO</name>
<comment type="caution">
    <text evidence="3">The sequence shown here is derived from an EMBL/GenBank/DDBJ whole genome shotgun (WGS) entry which is preliminary data.</text>
</comment>
<dbReference type="PROSITE" id="PS51704">
    <property type="entry name" value="GP_PDE"/>
    <property type="match status" value="1"/>
</dbReference>
<dbReference type="Gene3D" id="3.20.20.190">
    <property type="entry name" value="Phosphatidylinositol (PI) phosphodiesterase"/>
    <property type="match status" value="1"/>
</dbReference>
<evidence type="ECO:0000313" key="3">
    <source>
        <dbReference type="EMBL" id="KAH0600756.1"/>
    </source>
</evidence>
<keyword evidence="4" id="KW-1185">Reference proteome</keyword>
<proteinExistence type="predicted"/>
<dbReference type="InterPro" id="IPR030395">
    <property type="entry name" value="GP_PDE_dom"/>
</dbReference>
<accession>A0A9P8MIC8</accession>
<dbReference type="GO" id="GO:0046475">
    <property type="term" value="P:glycerophospholipid catabolic process"/>
    <property type="evidence" value="ECO:0007669"/>
    <property type="project" value="TreeGrafter"/>
</dbReference>
<dbReference type="EMBL" id="JACEFI010000002">
    <property type="protein sequence ID" value="KAH0600756.1"/>
    <property type="molecule type" value="Genomic_DNA"/>
</dbReference>
<dbReference type="InterPro" id="IPR051578">
    <property type="entry name" value="GDPD"/>
</dbReference>
<evidence type="ECO:0000313" key="4">
    <source>
        <dbReference type="Proteomes" id="UP000764110"/>
    </source>
</evidence>
<dbReference type="PANTHER" id="PTHR22958">
    <property type="entry name" value="GLYCEROPHOSPHORYL DIESTER PHOSPHODIESTERASE"/>
    <property type="match status" value="1"/>
</dbReference>
<dbReference type="Proteomes" id="UP000764110">
    <property type="component" value="Unassembled WGS sequence"/>
</dbReference>
<dbReference type="InterPro" id="IPR017946">
    <property type="entry name" value="PLC-like_Pdiesterase_TIM-brl"/>
</dbReference>
<evidence type="ECO:0000259" key="2">
    <source>
        <dbReference type="PROSITE" id="PS51704"/>
    </source>
</evidence>
<dbReference type="AlphaFoldDB" id="A0A9P8MIC8"/>
<dbReference type="Pfam" id="PF03009">
    <property type="entry name" value="GDPD"/>
    <property type="match status" value="1"/>
</dbReference>
<evidence type="ECO:0000256" key="1">
    <source>
        <dbReference type="ARBA" id="ARBA00022801"/>
    </source>
</evidence>
<keyword evidence="1" id="KW-0378">Hydrolase</keyword>
<reference evidence="3 4" key="1">
    <citation type="submission" date="2020-07" db="EMBL/GenBank/DDBJ databases">
        <title>Metarhizium humberi genome.</title>
        <authorList>
            <person name="Lysoe E."/>
        </authorList>
    </citation>
    <scope>NUCLEOTIDE SEQUENCE [LARGE SCALE GENOMIC DNA]</scope>
    <source>
        <strain evidence="3 4">ESALQ1638</strain>
    </source>
</reference>
<dbReference type="SUPFAM" id="SSF51695">
    <property type="entry name" value="PLC-like phosphodiesterases"/>
    <property type="match status" value="1"/>
</dbReference>
<gene>
    <name evidence="3" type="ORF">MHUMG1_01755</name>
</gene>
<protein>
    <recommendedName>
        <fullName evidence="2">GP-PDE domain-containing protein</fullName>
    </recommendedName>
</protein>
<dbReference type="PANTHER" id="PTHR22958:SF1">
    <property type="entry name" value="GLYCEROPHOSPHOCHOLINE PHOSPHODIESTERASE GPCPD1"/>
    <property type="match status" value="1"/>
</dbReference>